<dbReference type="EMBL" id="JACSPW010000004">
    <property type="protein sequence ID" value="MBD8032679.1"/>
    <property type="molecule type" value="Genomic_DNA"/>
</dbReference>
<comment type="catalytic activity">
    <reaction evidence="1 9">
        <text>N-(5-phospho-beta-D-ribosyl)anthranilate = 1-(2-carboxyphenylamino)-1-deoxy-D-ribulose 5-phosphate</text>
        <dbReference type="Rhea" id="RHEA:21540"/>
        <dbReference type="ChEBI" id="CHEBI:18277"/>
        <dbReference type="ChEBI" id="CHEBI:58613"/>
        <dbReference type="EC" id="5.3.1.24"/>
    </reaction>
</comment>
<organism evidence="11 12">
    <name type="scientific">Solibacillus merdavium</name>
    <dbReference type="NCBI Taxonomy" id="2762218"/>
    <lineage>
        <taxon>Bacteria</taxon>
        <taxon>Bacillati</taxon>
        <taxon>Bacillota</taxon>
        <taxon>Bacilli</taxon>
        <taxon>Bacillales</taxon>
        <taxon>Caryophanaceae</taxon>
        <taxon>Solibacillus</taxon>
    </lineage>
</organism>
<dbReference type="CDD" id="cd00405">
    <property type="entry name" value="PRAI"/>
    <property type="match status" value="1"/>
</dbReference>
<gene>
    <name evidence="9" type="primary">trpF</name>
    <name evidence="11" type="ORF">H9632_06330</name>
</gene>
<dbReference type="GO" id="GO:0004640">
    <property type="term" value="F:phosphoribosylanthranilate isomerase activity"/>
    <property type="evidence" value="ECO:0007669"/>
    <property type="project" value="UniProtKB-EC"/>
</dbReference>
<dbReference type="Pfam" id="PF00697">
    <property type="entry name" value="PRAI"/>
    <property type="match status" value="1"/>
</dbReference>
<evidence type="ECO:0000256" key="3">
    <source>
        <dbReference type="ARBA" id="ARBA00012572"/>
    </source>
</evidence>
<keyword evidence="8 9" id="KW-0413">Isomerase</keyword>
<evidence type="ECO:0000256" key="7">
    <source>
        <dbReference type="ARBA" id="ARBA00023141"/>
    </source>
</evidence>
<comment type="pathway">
    <text evidence="2 9">Amino-acid biosynthesis; L-tryptophan biosynthesis; L-tryptophan from chorismate: step 3/5.</text>
</comment>
<dbReference type="RefSeq" id="WP_191703270.1">
    <property type="nucleotide sequence ID" value="NZ_JACSPW010000004.1"/>
</dbReference>
<dbReference type="Proteomes" id="UP000600565">
    <property type="component" value="Unassembled WGS sequence"/>
</dbReference>
<dbReference type="PANTHER" id="PTHR42894:SF1">
    <property type="entry name" value="N-(5'-PHOSPHORIBOSYL)ANTHRANILATE ISOMERASE"/>
    <property type="match status" value="1"/>
</dbReference>
<evidence type="ECO:0000313" key="12">
    <source>
        <dbReference type="Proteomes" id="UP000600565"/>
    </source>
</evidence>
<dbReference type="InterPro" id="IPR013785">
    <property type="entry name" value="Aldolase_TIM"/>
</dbReference>
<dbReference type="SUPFAM" id="SSF51366">
    <property type="entry name" value="Ribulose-phoshate binding barrel"/>
    <property type="match status" value="1"/>
</dbReference>
<keyword evidence="5 9" id="KW-0028">Amino-acid biosynthesis</keyword>
<evidence type="ECO:0000313" key="11">
    <source>
        <dbReference type="EMBL" id="MBD8032679.1"/>
    </source>
</evidence>
<reference evidence="11 12" key="1">
    <citation type="submission" date="2020-08" db="EMBL/GenBank/DDBJ databases">
        <title>A Genomic Blueprint of the Chicken Gut Microbiome.</title>
        <authorList>
            <person name="Gilroy R."/>
            <person name="Ravi A."/>
            <person name="Getino M."/>
            <person name="Pursley I."/>
            <person name="Horton D.L."/>
            <person name="Alikhan N.-F."/>
            <person name="Baker D."/>
            <person name="Gharbi K."/>
            <person name="Hall N."/>
            <person name="Watson M."/>
            <person name="Adriaenssens E.M."/>
            <person name="Foster-Nyarko E."/>
            <person name="Jarju S."/>
            <person name="Secka A."/>
            <person name="Antonio M."/>
            <person name="Oren A."/>
            <person name="Chaudhuri R."/>
            <person name="La Ragione R.M."/>
            <person name="Hildebrand F."/>
            <person name="Pallen M.J."/>
        </authorList>
    </citation>
    <scope>NUCLEOTIDE SEQUENCE [LARGE SCALE GENOMIC DNA]</scope>
    <source>
        <strain evidence="11 12">Sa1YVA6</strain>
    </source>
</reference>
<dbReference type="InterPro" id="IPR011060">
    <property type="entry name" value="RibuloseP-bd_barrel"/>
</dbReference>
<evidence type="ECO:0000256" key="1">
    <source>
        <dbReference type="ARBA" id="ARBA00001164"/>
    </source>
</evidence>
<evidence type="ECO:0000256" key="5">
    <source>
        <dbReference type="ARBA" id="ARBA00022605"/>
    </source>
</evidence>
<dbReference type="InterPro" id="IPR044643">
    <property type="entry name" value="TrpF_fam"/>
</dbReference>
<comment type="similarity">
    <text evidence="9">Belongs to the TrpF family.</text>
</comment>
<evidence type="ECO:0000256" key="2">
    <source>
        <dbReference type="ARBA" id="ARBA00004664"/>
    </source>
</evidence>
<dbReference type="PANTHER" id="PTHR42894">
    <property type="entry name" value="N-(5'-PHOSPHORIBOSYL)ANTHRANILATE ISOMERASE"/>
    <property type="match status" value="1"/>
</dbReference>
<keyword evidence="7 9" id="KW-0057">Aromatic amino acid biosynthesis</keyword>
<comment type="caution">
    <text evidence="11">The sequence shown here is derived from an EMBL/GenBank/DDBJ whole genome shotgun (WGS) entry which is preliminary data.</text>
</comment>
<dbReference type="EC" id="5.3.1.24" evidence="3 9"/>
<sequence length="205" mass="22400">MTKAKICGLKEIEHVEAAVKAGADFIGFMFAPSKRRITVEEAAELAKVIPSTVKKVGVFVNEQNDVIRQIADQVGLDYIQYHGDETQEQIQEIGLPAIKAFSIRGEEDVKRAATYNVDYYLFDAPGTDFRGGSGESFDWMLLDKVNIPMNKVILAGGLNEENVGLAIMLVEPFAVDVSSGVEVDGRKSSTAITNFIEIAKGELIL</sequence>
<dbReference type="NCBIfam" id="NF002300">
    <property type="entry name" value="PRK01222.1-7"/>
    <property type="match status" value="1"/>
</dbReference>
<name>A0ABR8XL89_9BACL</name>
<evidence type="ECO:0000256" key="9">
    <source>
        <dbReference type="HAMAP-Rule" id="MF_00135"/>
    </source>
</evidence>
<feature type="domain" description="N-(5'phosphoribosyl) anthranilate isomerase (PRAI)" evidence="10">
    <location>
        <begin position="4"/>
        <end position="197"/>
    </location>
</feature>
<proteinExistence type="inferred from homology"/>
<dbReference type="InterPro" id="IPR001240">
    <property type="entry name" value="PRAI_dom"/>
</dbReference>
<dbReference type="HAMAP" id="MF_00135">
    <property type="entry name" value="PRAI"/>
    <property type="match status" value="1"/>
</dbReference>
<dbReference type="Gene3D" id="3.20.20.70">
    <property type="entry name" value="Aldolase class I"/>
    <property type="match status" value="1"/>
</dbReference>
<keyword evidence="6 9" id="KW-0822">Tryptophan biosynthesis</keyword>
<evidence type="ECO:0000256" key="8">
    <source>
        <dbReference type="ARBA" id="ARBA00023235"/>
    </source>
</evidence>
<keyword evidence="12" id="KW-1185">Reference proteome</keyword>
<evidence type="ECO:0000256" key="6">
    <source>
        <dbReference type="ARBA" id="ARBA00022822"/>
    </source>
</evidence>
<accession>A0ABR8XL89</accession>
<protein>
    <recommendedName>
        <fullName evidence="4 9">N-(5'-phosphoribosyl)anthranilate isomerase</fullName>
        <shortName evidence="9">PRAI</shortName>
        <ecNumber evidence="3 9">5.3.1.24</ecNumber>
    </recommendedName>
</protein>
<evidence type="ECO:0000259" key="10">
    <source>
        <dbReference type="Pfam" id="PF00697"/>
    </source>
</evidence>
<evidence type="ECO:0000256" key="4">
    <source>
        <dbReference type="ARBA" id="ARBA00022272"/>
    </source>
</evidence>